<evidence type="ECO:0000313" key="3">
    <source>
        <dbReference type="Proteomes" id="UP000412028"/>
    </source>
</evidence>
<dbReference type="EMBL" id="RZUI01000020">
    <property type="protein sequence ID" value="KAA8827340.1"/>
    <property type="molecule type" value="Genomic_DNA"/>
</dbReference>
<sequence length="295" mass="33065">MSVSPKKSDKRTRTAASTVKQYLPVSSRSFHRNETYLQRQAESVQDGLAQIRADLTDIRGNMEYQARIRRENKAFYLLAEPGFPNYGDELIAREWVEYLAMARPETPVVLDCSRPGPAAAEFMGIHPHLTVTDTISRLSLESPANDQNDVTQIAPFIRETLDDEGKAARYCAGIRIVRDRIRSFHVLGGGYINSKWQANMARLEAGAWCEEHGITAITTGLGLLPSDEHTTQYLQNTLPQFSSVTVRDQESLNLLADPDISDIHNVRLMPDDCFVNGLDGCYNEQSGLPRFMVCV</sequence>
<evidence type="ECO:0000313" key="2">
    <source>
        <dbReference type="EMBL" id="KAA8827340.1"/>
    </source>
</evidence>
<dbReference type="InterPro" id="IPR007345">
    <property type="entry name" value="Polysacch_pyruvyl_Trfase"/>
</dbReference>
<feature type="domain" description="Polysaccharide pyruvyl transferase" evidence="1">
    <location>
        <begin position="85"/>
        <end position="274"/>
    </location>
</feature>
<dbReference type="OrthoDB" id="8444043at2"/>
<dbReference type="Pfam" id="PF04230">
    <property type="entry name" value="PS_pyruv_trans"/>
    <property type="match status" value="1"/>
</dbReference>
<proteinExistence type="predicted"/>
<name>A0A5M9ZIG3_9BIFI</name>
<reference evidence="2 3" key="1">
    <citation type="journal article" date="2019" name="Syst. Appl. Microbiol.">
        <title>Characterization of Bifidobacterium species in feaces of the Egyptian fruit bat: Description of B. vespertilionis sp. nov. and B. rousetti sp. nov.</title>
        <authorList>
            <person name="Modesto M."/>
            <person name="Satti M."/>
            <person name="Watanabe K."/>
            <person name="Puglisi E."/>
            <person name="Morelli L."/>
            <person name="Huang C.-H."/>
            <person name="Liou J.-S."/>
            <person name="Miyashita M."/>
            <person name="Tamura T."/>
            <person name="Saito S."/>
            <person name="Mori K."/>
            <person name="Huang L."/>
            <person name="Sciavilla P."/>
            <person name="Sandri C."/>
            <person name="Spiezio C."/>
            <person name="Vitali F."/>
            <person name="Cavalieri D."/>
            <person name="Perpetuini G."/>
            <person name="Tofalo R."/>
            <person name="Bonetti A."/>
            <person name="Arita M."/>
            <person name="Mattarelli P."/>
        </authorList>
    </citation>
    <scope>NUCLEOTIDE SEQUENCE [LARGE SCALE GENOMIC DNA]</scope>
    <source>
        <strain evidence="2 3">RST7</strain>
    </source>
</reference>
<accession>A0A5M9ZIG3</accession>
<organism evidence="2 3">
    <name type="scientific">Bifidobacterium tissieri</name>
    <dbReference type="NCBI Taxonomy" id="1630162"/>
    <lineage>
        <taxon>Bacteria</taxon>
        <taxon>Bacillati</taxon>
        <taxon>Actinomycetota</taxon>
        <taxon>Actinomycetes</taxon>
        <taxon>Bifidobacteriales</taxon>
        <taxon>Bifidobacteriaceae</taxon>
        <taxon>Bifidobacterium</taxon>
    </lineage>
</organism>
<gene>
    <name evidence="2" type="ORF">EMO89_10970</name>
</gene>
<protein>
    <recommendedName>
        <fullName evidence="1">Polysaccharide pyruvyl transferase domain-containing protein</fullName>
    </recommendedName>
</protein>
<comment type="caution">
    <text evidence="2">The sequence shown here is derived from an EMBL/GenBank/DDBJ whole genome shotgun (WGS) entry which is preliminary data.</text>
</comment>
<dbReference type="AlphaFoldDB" id="A0A5M9ZIG3"/>
<evidence type="ECO:0000259" key="1">
    <source>
        <dbReference type="Pfam" id="PF04230"/>
    </source>
</evidence>
<dbReference type="Proteomes" id="UP000412028">
    <property type="component" value="Unassembled WGS sequence"/>
</dbReference>